<proteinExistence type="inferred from homology"/>
<keyword evidence="9 17" id="KW-0456">Lyase</keyword>
<evidence type="ECO:0000256" key="10">
    <source>
        <dbReference type="ARBA" id="ARBA00023244"/>
    </source>
</evidence>
<dbReference type="InterPro" id="IPR050161">
    <property type="entry name" value="Siro_Cobalamin_biosynth"/>
</dbReference>
<accession>A0ABU8XTF8</accession>
<dbReference type="PIRSF" id="PIRSF036426">
    <property type="entry name" value="Sirohaem_synth"/>
    <property type="match status" value="1"/>
</dbReference>
<keyword evidence="11" id="KW-0511">Multifunctional enzyme</keyword>
<comment type="caution">
    <text evidence="17">The sequence shown here is derived from an EMBL/GenBank/DDBJ whole genome shotgun (WGS) entry which is preliminary data.</text>
</comment>
<dbReference type="Gene3D" id="1.10.8.210">
    <property type="entry name" value="Sirohaem synthase, dimerisation domain"/>
    <property type="match status" value="1"/>
</dbReference>
<dbReference type="SUPFAM" id="SSF53790">
    <property type="entry name" value="Tetrapyrrole methylase"/>
    <property type="match status" value="1"/>
</dbReference>
<dbReference type="InterPro" id="IPR014776">
    <property type="entry name" value="4pyrrole_Mease_sub2"/>
</dbReference>
<dbReference type="EC" id="1.3.1.76" evidence="17"/>
<dbReference type="NCBIfam" id="TIGR01470">
    <property type="entry name" value="cysG_Nterm"/>
    <property type="match status" value="1"/>
</dbReference>
<evidence type="ECO:0000256" key="12">
    <source>
        <dbReference type="ARBA" id="ARBA00025705"/>
    </source>
</evidence>
<dbReference type="Pfam" id="PF13241">
    <property type="entry name" value="NAD_binding_7"/>
    <property type="match status" value="1"/>
</dbReference>
<dbReference type="Gene3D" id="3.40.1010.10">
    <property type="entry name" value="Cobalt-precorrin-4 Transmethylase, Domain 1"/>
    <property type="match status" value="1"/>
</dbReference>
<dbReference type="PANTHER" id="PTHR45790">
    <property type="entry name" value="SIROHEME SYNTHASE-RELATED"/>
    <property type="match status" value="1"/>
</dbReference>
<dbReference type="InterPro" id="IPR012409">
    <property type="entry name" value="Sirohaem_synth"/>
</dbReference>
<evidence type="ECO:0000256" key="6">
    <source>
        <dbReference type="ARBA" id="ARBA00022691"/>
    </source>
</evidence>
<evidence type="ECO:0000256" key="4">
    <source>
        <dbReference type="ARBA" id="ARBA00022603"/>
    </source>
</evidence>
<dbReference type="GO" id="GO:0051266">
    <property type="term" value="F:sirohydrochlorin ferrochelatase activity"/>
    <property type="evidence" value="ECO:0007669"/>
    <property type="project" value="UniProtKB-EC"/>
</dbReference>
<evidence type="ECO:0000256" key="11">
    <source>
        <dbReference type="ARBA" id="ARBA00023268"/>
    </source>
</evidence>
<dbReference type="Pfam" id="PF00590">
    <property type="entry name" value="TP_methylase"/>
    <property type="match status" value="1"/>
</dbReference>
<name>A0ABU8XTF8_9PROT</name>
<dbReference type="Pfam" id="PF10414">
    <property type="entry name" value="CysG_dimeriser"/>
    <property type="match status" value="1"/>
</dbReference>
<dbReference type="NCBIfam" id="NF007922">
    <property type="entry name" value="PRK10637.1"/>
    <property type="match status" value="1"/>
</dbReference>
<organism evidence="17 18">
    <name type="scientific">Benzoatithermus flavus</name>
    <dbReference type="NCBI Taxonomy" id="3108223"/>
    <lineage>
        <taxon>Bacteria</taxon>
        <taxon>Pseudomonadati</taxon>
        <taxon>Pseudomonadota</taxon>
        <taxon>Alphaproteobacteria</taxon>
        <taxon>Geminicoccales</taxon>
        <taxon>Geminicoccaceae</taxon>
        <taxon>Benzoatithermus</taxon>
    </lineage>
</organism>
<evidence type="ECO:0000259" key="16">
    <source>
        <dbReference type="Pfam" id="PF10414"/>
    </source>
</evidence>
<dbReference type="EC" id="4.99.1.4" evidence="17"/>
<keyword evidence="6" id="KW-0949">S-adenosyl-L-methionine</keyword>
<dbReference type="InterPro" id="IPR006367">
    <property type="entry name" value="Sirohaem_synthase_N"/>
</dbReference>
<comment type="catalytic activity">
    <reaction evidence="13">
        <text>precorrin-2 + NAD(+) = sirohydrochlorin + NADH + 2 H(+)</text>
        <dbReference type="Rhea" id="RHEA:15613"/>
        <dbReference type="ChEBI" id="CHEBI:15378"/>
        <dbReference type="ChEBI" id="CHEBI:57540"/>
        <dbReference type="ChEBI" id="CHEBI:57945"/>
        <dbReference type="ChEBI" id="CHEBI:58351"/>
        <dbReference type="ChEBI" id="CHEBI:58827"/>
        <dbReference type="EC" id="1.3.1.76"/>
    </reaction>
</comment>
<dbReference type="InterPro" id="IPR019478">
    <property type="entry name" value="Sirohaem_synthase_dimer_dom"/>
</dbReference>
<dbReference type="InterPro" id="IPR003043">
    <property type="entry name" value="Uropor_MeTrfase_CS"/>
</dbReference>
<dbReference type="EC" id="2.1.1.107" evidence="17"/>
<dbReference type="InterPro" id="IPR036291">
    <property type="entry name" value="NAD(P)-bd_dom_sf"/>
</dbReference>
<evidence type="ECO:0000256" key="13">
    <source>
        <dbReference type="ARBA" id="ARBA00047561"/>
    </source>
</evidence>
<comment type="pathway">
    <text evidence="1">Porphyrin-containing compound metabolism; siroheme biosynthesis; sirohydrochlorin from precorrin-2: step 1/1.</text>
</comment>
<dbReference type="InterPro" id="IPR035996">
    <property type="entry name" value="4pyrrol_Methylase_sf"/>
</dbReference>
<evidence type="ECO:0000256" key="5">
    <source>
        <dbReference type="ARBA" id="ARBA00022679"/>
    </source>
</evidence>
<keyword evidence="7 17" id="KW-0560">Oxidoreductase</keyword>
<evidence type="ECO:0000256" key="14">
    <source>
        <dbReference type="RuleBase" id="RU003960"/>
    </source>
</evidence>
<comment type="similarity">
    <text evidence="2 14">Belongs to the precorrin methyltransferase family.</text>
</comment>
<feature type="domain" description="Sirohaem synthase dimerisation" evidence="16">
    <location>
        <begin position="150"/>
        <end position="207"/>
    </location>
</feature>
<dbReference type="Proteomes" id="UP001375743">
    <property type="component" value="Unassembled WGS sequence"/>
</dbReference>
<keyword evidence="18" id="KW-1185">Reference proteome</keyword>
<dbReference type="GO" id="GO:0004851">
    <property type="term" value="F:uroporphyrin-III C-methyltransferase activity"/>
    <property type="evidence" value="ECO:0007669"/>
    <property type="project" value="UniProtKB-EC"/>
</dbReference>
<dbReference type="InterPro" id="IPR006366">
    <property type="entry name" value="CobA/CysG_C"/>
</dbReference>
<dbReference type="InterPro" id="IPR000878">
    <property type="entry name" value="4pyrrol_Mease"/>
</dbReference>
<keyword evidence="4 14" id="KW-0489">Methyltransferase</keyword>
<dbReference type="CDD" id="cd11642">
    <property type="entry name" value="SUMT"/>
    <property type="match status" value="1"/>
</dbReference>
<gene>
    <name evidence="17" type="primary">cysG</name>
    <name evidence="17" type="ORF">U1T56_10935</name>
</gene>
<dbReference type="PROSITE" id="PS00840">
    <property type="entry name" value="SUMT_2"/>
    <property type="match status" value="1"/>
</dbReference>
<dbReference type="Gene3D" id="3.40.50.720">
    <property type="entry name" value="NAD(P)-binding Rossmann-like Domain"/>
    <property type="match status" value="1"/>
</dbReference>
<evidence type="ECO:0000256" key="2">
    <source>
        <dbReference type="ARBA" id="ARBA00005879"/>
    </source>
</evidence>
<evidence type="ECO:0000313" key="18">
    <source>
        <dbReference type="Proteomes" id="UP001375743"/>
    </source>
</evidence>
<dbReference type="GO" id="GO:0043115">
    <property type="term" value="F:precorrin-2 dehydrogenase activity"/>
    <property type="evidence" value="ECO:0007669"/>
    <property type="project" value="UniProtKB-EC"/>
</dbReference>
<protein>
    <submittedName>
        <fullName evidence="17">Siroheme synthase CysG</fullName>
        <ecNumber evidence="17">1.3.1.76</ecNumber>
        <ecNumber evidence="17">2.1.1.107</ecNumber>
        <ecNumber evidence="17">4.99.1.4</ecNumber>
    </submittedName>
</protein>
<dbReference type="GO" id="GO:0032259">
    <property type="term" value="P:methylation"/>
    <property type="evidence" value="ECO:0007669"/>
    <property type="project" value="UniProtKB-KW"/>
</dbReference>
<dbReference type="InterPro" id="IPR014777">
    <property type="entry name" value="4pyrrole_Mease_sub1"/>
</dbReference>
<keyword evidence="3" id="KW-0169">Cobalamin biosynthesis</keyword>
<dbReference type="EMBL" id="JBBLZC010000009">
    <property type="protein sequence ID" value="MEK0083669.1"/>
    <property type="molecule type" value="Genomic_DNA"/>
</dbReference>
<dbReference type="SUPFAM" id="SSF51735">
    <property type="entry name" value="NAD(P)-binding Rossmann-fold domains"/>
    <property type="match status" value="1"/>
</dbReference>
<evidence type="ECO:0000256" key="7">
    <source>
        <dbReference type="ARBA" id="ARBA00023002"/>
    </source>
</evidence>
<evidence type="ECO:0000259" key="15">
    <source>
        <dbReference type="Pfam" id="PF00590"/>
    </source>
</evidence>
<keyword evidence="5 14" id="KW-0808">Transferase</keyword>
<dbReference type="RefSeq" id="WP_418159517.1">
    <property type="nucleotide sequence ID" value="NZ_JBBLZC010000009.1"/>
</dbReference>
<dbReference type="NCBIfam" id="NF004790">
    <property type="entry name" value="PRK06136.1"/>
    <property type="match status" value="1"/>
</dbReference>
<dbReference type="SUPFAM" id="SSF75615">
    <property type="entry name" value="Siroheme synthase middle domains-like"/>
    <property type="match status" value="1"/>
</dbReference>
<dbReference type="NCBIfam" id="TIGR01469">
    <property type="entry name" value="cobA_cysG_Cterm"/>
    <property type="match status" value="1"/>
</dbReference>
<evidence type="ECO:0000256" key="3">
    <source>
        <dbReference type="ARBA" id="ARBA00022573"/>
    </source>
</evidence>
<sequence length="480" mass="49747">MRFFPIFLDLEHQPVLVIGGGEQAAQKVRLLRRTGARITVLAEEPGPEIAALATAGDLALERRRVAARDLVGVRLAYVALEDGGEAARAVQMARAAGVPVNVVDRQELCDFLTPAIVDRDPVVVAIGTEGAAPVLARRIKAQLEAMLPARLGGLARWAASLRGRVAEAIRAGAARRRFWDGFFDGPIARAYLAGRHEAAARLVETELDGAGAEPAPTGSVTLVGAGPGDPDLLTFKAMRALQTADVIVVDRLVPQAILDCARRDAARIHVGKAPGKPSPSQSAINAILVREAEAGKHVVRLKGGDPFVFGRGGEELAALAEAGIPVEVIPGITAAIGCAAAVGLALTEREQRRSLTLLTGRASDGPAEHDWQALARPGRMLAIYMGTGAAGHVQSRLLAGGIDPATPVTVVENGTLPGQKVATGVIVGLAELVIDAGIKGPAIIYVGAHPCPARTAAAGEERGRAVRALASSRPIGEQAA</sequence>
<dbReference type="PANTHER" id="PTHR45790:SF3">
    <property type="entry name" value="S-ADENOSYL-L-METHIONINE-DEPENDENT UROPORPHYRINOGEN III METHYLTRANSFERASE, CHLOROPLASTIC"/>
    <property type="match status" value="1"/>
</dbReference>
<keyword evidence="10" id="KW-0627">Porphyrin biosynthesis</keyword>
<feature type="domain" description="Tetrapyrrole methylase" evidence="15">
    <location>
        <begin position="220"/>
        <end position="426"/>
    </location>
</feature>
<evidence type="ECO:0000256" key="8">
    <source>
        <dbReference type="ARBA" id="ARBA00023027"/>
    </source>
</evidence>
<dbReference type="Gene3D" id="3.30.950.10">
    <property type="entry name" value="Methyltransferase, Cobalt-precorrin-4 Transmethylase, Domain 2"/>
    <property type="match status" value="1"/>
</dbReference>
<dbReference type="InterPro" id="IPR037115">
    <property type="entry name" value="Sirohaem_synt_dimer_dom_sf"/>
</dbReference>
<keyword evidence="8" id="KW-0520">NAD</keyword>
<reference evidence="17 18" key="1">
    <citation type="submission" date="2024-01" db="EMBL/GenBank/DDBJ databases">
        <title>Multi-omics insights into the function and evolution of sodium benzoate biodegradation pathways in Benzoatithermus flavus gen. nov., sp. nov. from hot spring.</title>
        <authorList>
            <person name="Hu C.-J."/>
            <person name="Li W.-J."/>
        </authorList>
    </citation>
    <scope>NUCLEOTIDE SEQUENCE [LARGE SCALE GENOMIC DNA]</scope>
    <source>
        <strain evidence="17 18">SYSU G07066</strain>
    </source>
</reference>
<comment type="pathway">
    <text evidence="12">Porphyrin-containing compound metabolism; siroheme biosynthesis; precorrin-2 from uroporphyrinogen III: step 1/1.</text>
</comment>
<evidence type="ECO:0000313" key="17">
    <source>
        <dbReference type="EMBL" id="MEK0083669.1"/>
    </source>
</evidence>
<evidence type="ECO:0000256" key="9">
    <source>
        <dbReference type="ARBA" id="ARBA00023239"/>
    </source>
</evidence>
<evidence type="ECO:0000256" key="1">
    <source>
        <dbReference type="ARBA" id="ARBA00005010"/>
    </source>
</evidence>
<dbReference type="Gene3D" id="3.30.160.110">
    <property type="entry name" value="Siroheme synthase, domain 2"/>
    <property type="match status" value="1"/>
</dbReference>